<dbReference type="PRINTS" id="PR00455">
    <property type="entry name" value="HTHTETR"/>
</dbReference>
<dbReference type="InterPro" id="IPR001647">
    <property type="entry name" value="HTH_TetR"/>
</dbReference>
<evidence type="ECO:0000256" key="2">
    <source>
        <dbReference type="ARBA" id="ARBA00023125"/>
    </source>
</evidence>
<evidence type="ECO:0000256" key="1">
    <source>
        <dbReference type="ARBA" id="ARBA00023015"/>
    </source>
</evidence>
<dbReference type="PANTHER" id="PTHR30055:SF234">
    <property type="entry name" value="HTH-TYPE TRANSCRIPTIONAL REGULATOR BETI"/>
    <property type="match status" value="1"/>
</dbReference>
<accession>A0ABU2BYU6</accession>
<evidence type="ECO:0000259" key="5">
    <source>
        <dbReference type="PROSITE" id="PS50977"/>
    </source>
</evidence>
<evidence type="ECO:0000313" key="6">
    <source>
        <dbReference type="EMBL" id="MDR7363573.1"/>
    </source>
</evidence>
<organism evidence="6 7">
    <name type="scientific">Nocardioides marmoribigeumensis</name>
    <dbReference type="NCBI Taxonomy" id="433649"/>
    <lineage>
        <taxon>Bacteria</taxon>
        <taxon>Bacillati</taxon>
        <taxon>Actinomycetota</taxon>
        <taxon>Actinomycetes</taxon>
        <taxon>Propionibacteriales</taxon>
        <taxon>Nocardioidaceae</taxon>
        <taxon>Nocardioides</taxon>
    </lineage>
</organism>
<comment type="caution">
    <text evidence="6">The sequence shown here is derived from an EMBL/GenBank/DDBJ whole genome shotgun (WGS) entry which is preliminary data.</text>
</comment>
<keyword evidence="7" id="KW-1185">Reference proteome</keyword>
<dbReference type="Pfam" id="PF18556">
    <property type="entry name" value="TetR_C_35"/>
    <property type="match status" value="1"/>
</dbReference>
<dbReference type="RefSeq" id="WP_310304114.1">
    <property type="nucleotide sequence ID" value="NZ_BAAAPS010000003.1"/>
</dbReference>
<evidence type="ECO:0000313" key="7">
    <source>
        <dbReference type="Proteomes" id="UP001183648"/>
    </source>
</evidence>
<feature type="DNA-binding region" description="H-T-H motif" evidence="4">
    <location>
        <begin position="35"/>
        <end position="54"/>
    </location>
</feature>
<keyword evidence="1" id="KW-0805">Transcription regulation</keyword>
<dbReference type="InterPro" id="IPR050109">
    <property type="entry name" value="HTH-type_TetR-like_transc_reg"/>
</dbReference>
<proteinExistence type="predicted"/>
<keyword evidence="3" id="KW-0804">Transcription</keyword>
<feature type="domain" description="HTH tetR-type" evidence="5">
    <location>
        <begin position="12"/>
        <end position="72"/>
    </location>
</feature>
<dbReference type="InterPro" id="IPR009057">
    <property type="entry name" value="Homeodomain-like_sf"/>
</dbReference>
<dbReference type="Pfam" id="PF00440">
    <property type="entry name" value="TetR_N"/>
    <property type="match status" value="1"/>
</dbReference>
<dbReference type="PROSITE" id="PS50977">
    <property type="entry name" value="HTH_TETR_2"/>
    <property type="match status" value="1"/>
</dbReference>
<gene>
    <name evidence="6" type="ORF">J2S63_003126</name>
</gene>
<name>A0ABU2BYU6_9ACTN</name>
<dbReference type="PANTHER" id="PTHR30055">
    <property type="entry name" value="HTH-TYPE TRANSCRIPTIONAL REGULATOR RUTR"/>
    <property type="match status" value="1"/>
</dbReference>
<dbReference type="InterPro" id="IPR040611">
    <property type="entry name" value="AlkX_C"/>
</dbReference>
<evidence type="ECO:0000256" key="3">
    <source>
        <dbReference type="ARBA" id="ARBA00023163"/>
    </source>
</evidence>
<dbReference type="EMBL" id="JAVDYG010000001">
    <property type="protein sequence ID" value="MDR7363573.1"/>
    <property type="molecule type" value="Genomic_DNA"/>
</dbReference>
<dbReference type="SUPFAM" id="SSF46689">
    <property type="entry name" value="Homeodomain-like"/>
    <property type="match status" value="1"/>
</dbReference>
<dbReference type="Proteomes" id="UP001183648">
    <property type="component" value="Unassembled WGS sequence"/>
</dbReference>
<evidence type="ECO:0000256" key="4">
    <source>
        <dbReference type="PROSITE-ProRule" id="PRU00335"/>
    </source>
</evidence>
<protein>
    <submittedName>
        <fullName evidence="6">AcrR family transcriptional regulator</fullName>
    </submittedName>
</protein>
<sequence length="201" mass="22079">MTDQPYRAAVRTMLRDRLLDAAEAAFALDGWRKLTMARVADRAGVSRQTVYNEFGTKHALAEQLVLRELGVFLDVVAQRFTAETEFGDAITAAVDGALTTARTNDLLRTVLDATHSGDSELLPIILQSRDLVDRATEFLFELVRSGYPDFPLDDDRLMVALESVVRLVLSHISSPSHPDDKTVADISWAVETMIAGVASST</sequence>
<keyword evidence="2 4" id="KW-0238">DNA-binding</keyword>
<reference evidence="6 7" key="1">
    <citation type="submission" date="2023-07" db="EMBL/GenBank/DDBJ databases">
        <title>Sequencing the genomes of 1000 actinobacteria strains.</title>
        <authorList>
            <person name="Klenk H.-P."/>
        </authorList>
    </citation>
    <scope>NUCLEOTIDE SEQUENCE [LARGE SCALE GENOMIC DNA]</scope>
    <source>
        <strain evidence="6 7">DSM 19426</strain>
    </source>
</reference>
<dbReference type="Gene3D" id="1.10.357.10">
    <property type="entry name" value="Tetracycline Repressor, domain 2"/>
    <property type="match status" value="1"/>
</dbReference>